<name>A0A0D8HDU0_9ACTN</name>
<dbReference type="EMBL" id="JXYS01000099">
    <property type="protein sequence ID" value="KJF16098.1"/>
    <property type="molecule type" value="Genomic_DNA"/>
</dbReference>
<dbReference type="PATRIC" id="fig|1280514.3.peg.4028"/>
<protein>
    <recommendedName>
        <fullName evidence="3">Transposase</fullName>
    </recommendedName>
</protein>
<dbReference type="OrthoDB" id="9767746at2"/>
<reference evidence="1 2" key="1">
    <citation type="submission" date="2015-01" db="EMBL/GenBank/DDBJ databases">
        <title>Draft genome of the acidophilic iron oxidizer Acidithrix ferrooxidans strain Py-F3.</title>
        <authorList>
            <person name="Poehlein A."/>
            <person name="Eisen S."/>
            <person name="Schloemann M."/>
            <person name="Johnson B.D."/>
            <person name="Daniel R."/>
            <person name="Muehling M."/>
        </authorList>
    </citation>
    <scope>NUCLEOTIDE SEQUENCE [LARGE SCALE GENOMIC DNA]</scope>
    <source>
        <strain evidence="1 2">Py-F3</strain>
    </source>
</reference>
<evidence type="ECO:0000313" key="1">
    <source>
        <dbReference type="EMBL" id="KJF16098.1"/>
    </source>
</evidence>
<dbReference type="AlphaFoldDB" id="A0A0D8HDU0"/>
<proteinExistence type="predicted"/>
<dbReference type="STRING" id="1280514.AXFE_30440"/>
<evidence type="ECO:0000313" key="2">
    <source>
        <dbReference type="Proteomes" id="UP000032360"/>
    </source>
</evidence>
<accession>A0A0D8HDU0</accession>
<organism evidence="1 2">
    <name type="scientific">Acidithrix ferrooxidans</name>
    <dbReference type="NCBI Taxonomy" id="1280514"/>
    <lineage>
        <taxon>Bacteria</taxon>
        <taxon>Bacillati</taxon>
        <taxon>Actinomycetota</taxon>
        <taxon>Acidimicrobiia</taxon>
        <taxon>Acidimicrobiales</taxon>
        <taxon>Acidimicrobiaceae</taxon>
        <taxon>Acidithrix</taxon>
    </lineage>
</organism>
<gene>
    <name evidence="1" type="ORF">AXFE_30440</name>
</gene>
<sequence length="215" mass="23610">MASARLSGIARRGSGVHVHTTRRNYKDKVYESHLLRRSYREDGKVKNETLANLSHLPSVTIEVIRESLAGKSHVVAGGEFEIERSLFHGHVAAIAAMANKLKLASLLGPESKERDIILALVIARVTSPSSKLATTRWWQDTTIACDFGVGDASTDDLYGAMDWILQRQGAIETQLARRHLTEGSQQGGTRLRDSAKGIGGWQATKPYQIPALVRI</sequence>
<evidence type="ECO:0008006" key="3">
    <source>
        <dbReference type="Google" id="ProtNLM"/>
    </source>
</evidence>
<keyword evidence="2" id="KW-1185">Reference proteome</keyword>
<dbReference type="Proteomes" id="UP000032360">
    <property type="component" value="Unassembled WGS sequence"/>
</dbReference>
<dbReference type="RefSeq" id="WP_052606713.1">
    <property type="nucleotide sequence ID" value="NZ_JXYS01000099.1"/>
</dbReference>
<comment type="caution">
    <text evidence="1">The sequence shown here is derived from an EMBL/GenBank/DDBJ whole genome shotgun (WGS) entry which is preliminary data.</text>
</comment>